<evidence type="ECO:0000313" key="2">
    <source>
        <dbReference type="EMBL" id="MCI4659511.1"/>
    </source>
</evidence>
<name>A0AA41UM57_9MICO</name>
<feature type="transmembrane region" description="Helical" evidence="1">
    <location>
        <begin position="144"/>
        <end position="166"/>
    </location>
</feature>
<keyword evidence="1" id="KW-0472">Membrane</keyword>
<evidence type="ECO:0000256" key="1">
    <source>
        <dbReference type="SAM" id="Phobius"/>
    </source>
</evidence>
<feature type="transmembrane region" description="Helical" evidence="1">
    <location>
        <begin position="95"/>
        <end position="115"/>
    </location>
</feature>
<keyword evidence="1" id="KW-1133">Transmembrane helix</keyword>
<dbReference type="EMBL" id="JALGAR010000005">
    <property type="protein sequence ID" value="MCI4659511.1"/>
    <property type="molecule type" value="Genomic_DNA"/>
</dbReference>
<feature type="transmembrane region" description="Helical" evidence="1">
    <location>
        <begin position="289"/>
        <end position="313"/>
    </location>
</feature>
<keyword evidence="3" id="KW-1185">Reference proteome</keyword>
<sequence length="351" mass="37382">MVLRMWFFYTLLPLVTATIVPLGILLHGIRADVRDQSPHALETAGQSDWEPAAATHVRRARLVAGTVAGFFLVDLLWVGPFSGWFGGAPDYSPNWLPRILPVSIAAAAILVLVLLPSRSVGAGRVLTAEMDLQPRNLGSFGSPWWLVAWLVFAVALVLTVVLAGLVSSPDDEGRYSILIINLGSASARGDFLGWFYGVPLLCALGVLMVLTLLALWSIVRPTVAKRAARAVDIQLRRLQTRTVLSLSSGALLVTLGLAWTSIGFAGRMYIGTTFPGVGDVRVGSPLEAIAMPLWAAGFVVEGLGLALIMLPVFTRRIRVSSAVETPSTAPANANAIAGAGAGTERSEQWHS</sequence>
<dbReference type="Proteomes" id="UP001165341">
    <property type="component" value="Unassembled WGS sequence"/>
</dbReference>
<gene>
    <name evidence="2" type="ORF">MQH31_17045</name>
</gene>
<protein>
    <submittedName>
        <fullName evidence="2">Uncharacterized protein</fullName>
    </submittedName>
</protein>
<dbReference type="AlphaFoldDB" id="A0AA41UM57"/>
<comment type="caution">
    <text evidence="2">The sequence shown here is derived from an EMBL/GenBank/DDBJ whole genome shotgun (WGS) entry which is preliminary data.</text>
</comment>
<dbReference type="RefSeq" id="WP_243012997.1">
    <property type="nucleotide sequence ID" value="NZ_JALGAR010000005.1"/>
</dbReference>
<feature type="transmembrane region" description="Helical" evidence="1">
    <location>
        <begin position="6"/>
        <end position="26"/>
    </location>
</feature>
<organism evidence="2 3">
    <name type="scientific">Cryobacterium zhongshanensis</name>
    <dbReference type="NCBI Taxonomy" id="2928153"/>
    <lineage>
        <taxon>Bacteria</taxon>
        <taxon>Bacillati</taxon>
        <taxon>Actinomycetota</taxon>
        <taxon>Actinomycetes</taxon>
        <taxon>Micrococcales</taxon>
        <taxon>Microbacteriaceae</taxon>
        <taxon>Cryobacterium</taxon>
    </lineage>
</organism>
<keyword evidence="1" id="KW-0812">Transmembrane</keyword>
<feature type="transmembrane region" description="Helical" evidence="1">
    <location>
        <begin position="194"/>
        <end position="219"/>
    </location>
</feature>
<feature type="transmembrane region" description="Helical" evidence="1">
    <location>
        <begin position="62"/>
        <end position="83"/>
    </location>
</feature>
<proteinExistence type="predicted"/>
<reference evidence="2" key="1">
    <citation type="submission" date="2022-03" db="EMBL/GenBank/DDBJ databases">
        <title>Cryobacterium sp. nov. strain ZS14-85, isolated from Antarctic soil.</title>
        <authorList>
            <person name="Li J."/>
            <person name="Niu G."/>
        </authorList>
    </citation>
    <scope>NUCLEOTIDE SEQUENCE</scope>
    <source>
        <strain evidence="2">ZS14-85</strain>
    </source>
</reference>
<feature type="transmembrane region" description="Helical" evidence="1">
    <location>
        <begin position="243"/>
        <end position="269"/>
    </location>
</feature>
<accession>A0AA41UM57</accession>
<evidence type="ECO:0000313" key="3">
    <source>
        <dbReference type="Proteomes" id="UP001165341"/>
    </source>
</evidence>